<dbReference type="GO" id="GO:0030246">
    <property type="term" value="F:carbohydrate binding"/>
    <property type="evidence" value="ECO:0007669"/>
    <property type="project" value="InterPro"/>
</dbReference>
<dbReference type="Gene3D" id="1.20.1050.60">
    <property type="entry name" value="alpha-1,2-mannosidase"/>
    <property type="match status" value="1"/>
</dbReference>
<name>A0A7X0EF33_9PROT</name>
<keyword evidence="2" id="KW-0732">Signal</keyword>
<evidence type="ECO:0000313" key="5">
    <source>
        <dbReference type="EMBL" id="MBB6254518.1"/>
    </source>
</evidence>
<dbReference type="RefSeq" id="WP_211106539.1">
    <property type="nucleotide sequence ID" value="NZ_JACIIZ010000017.1"/>
</dbReference>
<keyword evidence="6" id="KW-1185">Reference proteome</keyword>
<evidence type="ECO:0000256" key="2">
    <source>
        <dbReference type="SAM" id="SignalP"/>
    </source>
</evidence>
<dbReference type="InterPro" id="IPR050883">
    <property type="entry name" value="PNGase"/>
</dbReference>
<dbReference type="AlphaFoldDB" id="A0A7X0EF33"/>
<dbReference type="Gene3D" id="1.20.1610.10">
    <property type="entry name" value="alpha-1,2-mannosidases domains"/>
    <property type="match status" value="1"/>
</dbReference>
<dbReference type="GO" id="GO:0005975">
    <property type="term" value="P:carbohydrate metabolic process"/>
    <property type="evidence" value="ECO:0007669"/>
    <property type="project" value="InterPro"/>
</dbReference>
<dbReference type="InterPro" id="IPR008928">
    <property type="entry name" value="6-hairpin_glycosidase_sf"/>
</dbReference>
<dbReference type="NCBIfam" id="TIGR01180">
    <property type="entry name" value="aman2_put"/>
    <property type="match status" value="1"/>
</dbReference>
<evidence type="ECO:0000313" key="6">
    <source>
        <dbReference type="Proteomes" id="UP000539175"/>
    </source>
</evidence>
<dbReference type="Gene3D" id="2.70.98.10">
    <property type="match status" value="1"/>
</dbReference>
<evidence type="ECO:0000256" key="1">
    <source>
        <dbReference type="SAM" id="MobiDB-lite"/>
    </source>
</evidence>
<dbReference type="Gene3D" id="3.30.2080.10">
    <property type="entry name" value="GH92 mannosidase domain"/>
    <property type="match status" value="1"/>
</dbReference>
<dbReference type="InterPro" id="IPR012939">
    <property type="entry name" value="Glyco_hydro_92"/>
</dbReference>
<dbReference type="Pfam" id="PF17678">
    <property type="entry name" value="Glyco_hydro_92N"/>
    <property type="match status" value="1"/>
</dbReference>
<dbReference type="PANTHER" id="PTHR12143">
    <property type="entry name" value="PEPTIDE N-GLYCANASE PNGASE -RELATED"/>
    <property type="match status" value="1"/>
</dbReference>
<dbReference type="GO" id="GO:0000224">
    <property type="term" value="F:peptide-N4-(N-acetyl-beta-glucosaminyl)asparagine amidase activity"/>
    <property type="evidence" value="ECO:0007669"/>
    <property type="project" value="TreeGrafter"/>
</dbReference>
<proteinExistence type="predicted"/>
<dbReference type="InterPro" id="IPR041371">
    <property type="entry name" value="GH92_N"/>
</dbReference>
<dbReference type="InterPro" id="IPR005887">
    <property type="entry name" value="GH92_a_mannosidase_put"/>
</dbReference>
<feature type="domain" description="Glycosyl hydrolase family 92" evidence="3">
    <location>
        <begin position="273"/>
        <end position="724"/>
    </location>
</feature>
<organism evidence="5 6">
    <name type="scientific">Nitrospirillum iridis</name>
    <dbReference type="NCBI Taxonomy" id="765888"/>
    <lineage>
        <taxon>Bacteria</taxon>
        <taxon>Pseudomonadati</taxon>
        <taxon>Pseudomonadota</taxon>
        <taxon>Alphaproteobacteria</taxon>
        <taxon>Rhodospirillales</taxon>
        <taxon>Azospirillaceae</taxon>
        <taxon>Nitrospirillum</taxon>
    </lineage>
</organism>
<reference evidence="5 6" key="1">
    <citation type="submission" date="2020-08" db="EMBL/GenBank/DDBJ databases">
        <title>Genomic Encyclopedia of Type Strains, Phase IV (KMG-IV): sequencing the most valuable type-strain genomes for metagenomic binning, comparative biology and taxonomic classification.</title>
        <authorList>
            <person name="Goeker M."/>
        </authorList>
    </citation>
    <scope>NUCLEOTIDE SEQUENCE [LARGE SCALE GENOMIC DNA]</scope>
    <source>
        <strain evidence="5 6">DSM 22198</strain>
    </source>
</reference>
<dbReference type="SUPFAM" id="SSF48208">
    <property type="entry name" value="Six-hairpin glycosidases"/>
    <property type="match status" value="1"/>
</dbReference>
<dbReference type="FunFam" id="1.20.1050.60:FF:000002">
    <property type="entry name" value="Glycosyl hydrolase family 92"/>
    <property type="match status" value="1"/>
</dbReference>
<dbReference type="GO" id="GO:0005829">
    <property type="term" value="C:cytosol"/>
    <property type="evidence" value="ECO:0007669"/>
    <property type="project" value="TreeGrafter"/>
</dbReference>
<evidence type="ECO:0000259" key="4">
    <source>
        <dbReference type="Pfam" id="PF17678"/>
    </source>
</evidence>
<dbReference type="InterPro" id="IPR014718">
    <property type="entry name" value="GH-type_carb-bd"/>
</dbReference>
<dbReference type="Pfam" id="PF07971">
    <property type="entry name" value="Glyco_hydro_92"/>
    <property type="match status" value="1"/>
</dbReference>
<comment type="caution">
    <text evidence="5">The sequence shown here is derived from an EMBL/GenBank/DDBJ whole genome shotgun (WGS) entry which is preliminary data.</text>
</comment>
<protein>
    <submittedName>
        <fullName evidence="5">Putative alpha-1,2-mannosidase</fullName>
    </submittedName>
</protein>
<evidence type="ECO:0000259" key="3">
    <source>
        <dbReference type="Pfam" id="PF07971"/>
    </source>
</evidence>
<feature type="signal peptide" evidence="2">
    <location>
        <begin position="1"/>
        <end position="22"/>
    </location>
</feature>
<feature type="chain" id="PRO_5031117390" evidence="2">
    <location>
        <begin position="23"/>
        <end position="755"/>
    </location>
</feature>
<accession>A0A7X0EF33</accession>
<dbReference type="PANTHER" id="PTHR12143:SF38">
    <property type="entry name" value="ALPHA-1,2-MANNOSIDASE FAMILY PROTEIN (AFU_ORTHOLOGUE AFUA_5G10520)"/>
    <property type="match status" value="1"/>
</dbReference>
<sequence length="755" mass="82402">MLKKILLASTVLLAVASAPAQAADGGPAGPSQSVYPYLGIDWGGEVFVGAALPFGMVKVGPDMETFDGFHIGSGYAGTGRVLGFSHLHLSGAAGKYGNILVAPVTGDMNPADIKSVRVDEVAKVGYYAATLTRYQTRAELTATPRVGLHRYTFLAGGDAHVTVNLAAILGKGPGAESQKFLGADLTVVSPTVVEGVGRYTGGWNEGGEYKVYFHMVVDHTPARVRTWAGGTPSEDKAAKVEGDQPIGASFDFTTQPDDVVQVKVGLSFVSTTQARRTVEKEAPGWDFDAVRARATTTWDRALSPITVSGASDDQRRQLYTALYHTMLMPSDRTGENPGWTSAEPYYDDYYTLWDTFRTSGPLFTLIAPQRQRDLVRSLVDIYRHEGYLPDGRSGNDTGRTQGGSNAEVVIADAYVKGLTGIDYKTAYAGMRKDAEVPPQDPRKWGRGGLMEYNAKGYLSLANERSGSRTVEYAYDDFAIAEVACGLGRTEDATLYAQRSGNWANLWDPTLTKEGVKGFLRPKNPDGSWAEPNTLKRGTWPDFFYEADEWTYSLYAPHDVARLVALSGGKAGFLRRLDTLFLKRHFDMSNEPGFLLPLYYNWIGRPDRTADMNVYALEREFLSSHGGIPGNDDSGAMSSWLIFQMLGFFPNAGQDIYLISTPSFPEADLDLGNGKHFRIIAHNLDGERFNRYVQSATLNGQPLETNWFRHGQIKDGGVLDLVMGPEPTRWGTGTPPPSLSDPAGERPMLCVPPPQP</sequence>
<dbReference type="Proteomes" id="UP000539175">
    <property type="component" value="Unassembled WGS sequence"/>
</dbReference>
<feature type="region of interest" description="Disordered" evidence="1">
    <location>
        <begin position="725"/>
        <end position="755"/>
    </location>
</feature>
<gene>
    <name evidence="5" type="ORF">FHS74_005107</name>
</gene>
<dbReference type="FunFam" id="3.30.2080.10:FF:000001">
    <property type="entry name" value="Alpha-1,2-mannosidase subfamily"/>
    <property type="match status" value="1"/>
</dbReference>
<feature type="domain" description="Glycosyl hydrolase family 92 N-terminal" evidence="4">
    <location>
        <begin position="34"/>
        <end position="267"/>
    </location>
</feature>
<dbReference type="GO" id="GO:0006516">
    <property type="term" value="P:glycoprotein catabolic process"/>
    <property type="evidence" value="ECO:0007669"/>
    <property type="project" value="TreeGrafter"/>
</dbReference>
<dbReference type="EMBL" id="JACIIZ010000017">
    <property type="protein sequence ID" value="MBB6254518.1"/>
    <property type="molecule type" value="Genomic_DNA"/>
</dbReference>